<organism evidence="1">
    <name type="scientific">uncultured Desulfobacterium sp</name>
    <dbReference type="NCBI Taxonomy" id="201089"/>
    <lineage>
        <taxon>Bacteria</taxon>
        <taxon>Pseudomonadati</taxon>
        <taxon>Thermodesulfobacteriota</taxon>
        <taxon>Desulfobacteria</taxon>
        <taxon>Desulfobacterales</taxon>
        <taxon>Desulfobacteriaceae</taxon>
        <taxon>Desulfobacterium</taxon>
        <taxon>environmental samples</taxon>
    </lineage>
</organism>
<gene>
    <name evidence="1" type="ORF">PITCH_A1280053</name>
</gene>
<name>A0A445MS66_9BACT</name>
<evidence type="ECO:0000313" key="1">
    <source>
        <dbReference type="EMBL" id="SPD72307.1"/>
    </source>
</evidence>
<sequence>MKTPHIDLIAVKVDILKAEACKKKKWRISHLHLV</sequence>
<dbReference type="EMBL" id="OJIN01000033">
    <property type="protein sequence ID" value="SPD72307.1"/>
    <property type="molecule type" value="Genomic_DNA"/>
</dbReference>
<reference evidence="1" key="1">
    <citation type="submission" date="2018-01" db="EMBL/GenBank/DDBJ databases">
        <authorList>
            <person name="Regsiter A."/>
            <person name="William W."/>
        </authorList>
    </citation>
    <scope>NUCLEOTIDE SEQUENCE</scope>
    <source>
        <strain evidence="1">TRIP AH-1</strain>
    </source>
</reference>
<protein>
    <submittedName>
        <fullName evidence="1">Uncharacterized protein</fullName>
    </submittedName>
</protein>
<accession>A0A445MS66</accession>
<proteinExistence type="predicted"/>
<dbReference type="AlphaFoldDB" id="A0A445MS66"/>